<feature type="domain" description="DUF7918" evidence="2">
    <location>
        <begin position="9"/>
        <end position="240"/>
    </location>
</feature>
<dbReference type="PANTHER" id="PTHR36223">
    <property type="entry name" value="BETA-LACTAMASE-TYPE TRANSPEPTIDASE FOLD DOMAIN CONTAINING PROTEIN"/>
    <property type="match status" value="1"/>
</dbReference>
<comment type="caution">
    <text evidence="3">The sequence shown here is derived from an EMBL/GenBank/DDBJ whole genome shotgun (WGS) entry which is preliminary data.</text>
</comment>
<organism evidence="3 4">
    <name type="scientific">Botrytis tulipae</name>
    <dbReference type="NCBI Taxonomy" id="87230"/>
    <lineage>
        <taxon>Eukaryota</taxon>
        <taxon>Fungi</taxon>
        <taxon>Dikarya</taxon>
        <taxon>Ascomycota</taxon>
        <taxon>Pezizomycotina</taxon>
        <taxon>Leotiomycetes</taxon>
        <taxon>Helotiales</taxon>
        <taxon>Sclerotiniaceae</taxon>
        <taxon>Botrytis</taxon>
    </lineage>
</organism>
<evidence type="ECO:0000313" key="4">
    <source>
        <dbReference type="Proteomes" id="UP000297777"/>
    </source>
</evidence>
<accession>A0A4Z1EAG0</accession>
<gene>
    <name evidence="3" type="ORF">BTUL_0265g00070</name>
</gene>
<dbReference type="AlphaFoldDB" id="A0A4Z1EAG0"/>
<dbReference type="Pfam" id="PF25534">
    <property type="entry name" value="DUF7918"/>
    <property type="match status" value="1"/>
</dbReference>
<evidence type="ECO:0000259" key="2">
    <source>
        <dbReference type="Pfam" id="PF25534"/>
    </source>
</evidence>
<evidence type="ECO:0000256" key="1">
    <source>
        <dbReference type="SAM" id="MobiDB-lite"/>
    </source>
</evidence>
<dbReference type="InterPro" id="IPR057678">
    <property type="entry name" value="DUF7918"/>
</dbReference>
<keyword evidence="4" id="KW-1185">Reference proteome</keyword>
<dbReference type="PANTHER" id="PTHR36223:SF1">
    <property type="entry name" value="TRANSCRIPTION ELONGATION FACTOR EAF N-TERMINAL DOMAIN-CONTAINING PROTEIN"/>
    <property type="match status" value="1"/>
</dbReference>
<reference evidence="3 4" key="1">
    <citation type="submission" date="2017-12" db="EMBL/GenBank/DDBJ databases">
        <title>Comparative genomics of Botrytis spp.</title>
        <authorList>
            <person name="Valero-Jimenez C.A."/>
            <person name="Tapia P."/>
            <person name="Veloso J."/>
            <person name="Silva-Moreno E."/>
            <person name="Staats M."/>
            <person name="Valdes J.H."/>
            <person name="Van Kan J.A.L."/>
        </authorList>
    </citation>
    <scope>NUCLEOTIDE SEQUENCE [LARGE SCALE GENOMIC DNA]</scope>
    <source>
        <strain evidence="3 4">Bt9001</strain>
    </source>
</reference>
<evidence type="ECO:0000313" key="3">
    <source>
        <dbReference type="EMBL" id="TGO07558.1"/>
    </source>
</evidence>
<proteinExistence type="predicted"/>
<protein>
    <recommendedName>
        <fullName evidence="2">DUF7918 domain-containing protein</fullName>
    </recommendedName>
</protein>
<sequence length="325" mass="36254">MVVSDKLPGLDVTIRVNGVQAQEYDDDEDIEVGPGVIGARQALRTVSKYIEAIDGAEFSIICTLLPKFKFNAPNFQADVSVDGNYSEGKIITSEDRGRSPTQFDGPINFHPIGNRSMLRKYKFSELHISTEEGRLSSLKKDKAEAEKLGTIEIRIWRASKSVPAECKYRNIKSSSNEFHEKALKGQAKSHNVSYSPEIAISIPSYVNVTKLDGEDYPVAIYKFKYRSKESLKQLMIIERTPEPENSPTPSPAPDVNLDNLTAAQKERLKAFLRNEGIAADRASNTPNRKIKRERDNGEGSSNQTRRKKSRTAEVVDLTADSDEDA</sequence>
<dbReference type="OrthoDB" id="3364132at2759"/>
<name>A0A4Z1EAG0_9HELO</name>
<dbReference type="EMBL" id="PQXH01000264">
    <property type="protein sequence ID" value="TGO07558.1"/>
    <property type="molecule type" value="Genomic_DNA"/>
</dbReference>
<feature type="region of interest" description="Disordered" evidence="1">
    <location>
        <begin position="274"/>
        <end position="325"/>
    </location>
</feature>
<dbReference type="Proteomes" id="UP000297777">
    <property type="component" value="Unassembled WGS sequence"/>
</dbReference>